<evidence type="ECO:0000313" key="2">
    <source>
        <dbReference type="EMBL" id="MFO3717023.1"/>
    </source>
</evidence>
<feature type="domain" description="Macro" evidence="1">
    <location>
        <begin position="1"/>
        <end position="162"/>
    </location>
</feature>
<dbReference type="SMART" id="SM00506">
    <property type="entry name" value="A1pp"/>
    <property type="match status" value="1"/>
</dbReference>
<dbReference type="PANTHER" id="PTHR11106">
    <property type="entry name" value="GANGLIOSIDE INDUCED DIFFERENTIATION ASSOCIATED PROTEIN 2-RELATED"/>
    <property type="match status" value="1"/>
</dbReference>
<dbReference type="EMBL" id="JBGMEG010000002">
    <property type="protein sequence ID" value="MFO3717023.1"/>
    <property type="molecule type" value="Genomic_DNA"/>
</dbReference>
<dbReference type="InterPro" id="IPR002589">
    <property type="entry name" value="Macro_dom"/>
</dbReference>
<sequence>MSFEIINKDITKLDVDAIVNAANTSLQRGGGVCGAIFKAAGAEKLEEACNKLAPIPTGEAVITDGFDLKTRYIIHTAGPVYNPANPKKSEELLAKSYKNSLKLAKEYELQSLAFPLISAGIYGYPKSEALAIAQNIIEDFLSNNQMDIYLTILDEELLAKIK</sequence>
<evidence type="ECO:0000259" key="1">
    <source>
        <dbReference type="PROSITE" id="PS51154"/>
    </source>
</evidence>
<dbReference type="SUPFAM" id="SSF52949">
    <property type="entry name" value="Macro domain-like"/>
    <property type="match status" value="1"/>
</dbReference>
<dbReference type="Proteomes" id="UP001637993">
    <property type="component" value="Unassembled WGS sequence"/>
</dbReference>
<name>A0ABW9MYZ1_9FIRM</name>
<comment type="caution">
    <text evidence="2">The sequence shown here is derived from an EMBL/GenBank/DDBJ whole genome shotgun (WGS) entry which is preliminary data.</text>
</comment>
<evidence type="ECO:0000313" key="3">
    <source>
        <dbReference type="Proteomes" id="UP001637993"/>
    </source>
</evidence>
<accession>A0ABW9MYZ1</accession>
<dbReference type="PROSITE" id="PS51154">
    <property type="entry name" value="MACRO"/>
    <property type="match status" value="1"/>
</dbReference>
<reference evidence="2 3" key="1">
    <citation type="journal article" date="2025" name="Anaerobe">
        <title>Description of Anaerococcus kampingiae sp. nov., Anaerococcus groningensis sp. nov., Anaerococcus martiniensis sp. nov., and Anaerococcus cruorum sp. nov., isolated from human clinical specimens.</title>
        <authorList>
            <person name="Boiten K.E."/>
            <person name="Meijer J."/>
            <person name="van Wezel E.M."/>
            <person name="Veloo A.C.M."/>
        </authorList>
    </citation>
    <scope>NUCLEOTIDE SEQUENCE [LARGE SCALE GENOMIC DNA]</scope>
    <source>
        <strain evidence="2 3">ENR1011</strain>
    </source>
</reference>
<dbReference type="Gene3D" id="3.40.220.10">
    <property type="entry name" value="Leucine Aminopeptidase, subunit E, domain 1"/>
    <property type="match status" value="1"/>
</dbReference>
<dbReference type="RefSeq" id="WP_410023617.1">
    <property type="nucleotide sequence ID" value="NZ_JBGMEG010000002.1"/>
</dbReference>
<organism evidence="2 3">
    <name type="scientific">Anaerococcus groningensis</name>
    <dbReference type="NCBI Taxonomy" id="3115616"/>
    <lineage>
        <taxon>Bacteria</taxon>
        <taxon>Bacillati</taxon>
        <taxon>Bacillota</taxon>
        <taxon>Tissierellia</taxon>
        <taxon>Tissierellales</taxon>
        <taxon>Peptoniphilaceae</taxon>
        <taxon>Anaerococcus</taxon>
    </lineage>
</organism>
<dbReference type="InterPro" id="IPR043472">
    <property type="entry name" value="Macro_dom-like"/>
</dbReference>
<dbReference type="Pfam" id="PF01661">
    <property type="entry name" value="Macro"/>
    <property type="match status" value="1"/>
</dbReference>
<dbReference type="PANTHER" id="PTHR11106:SF27">
    <property type="entry name" value="MACRO DOMAIN-CONTAINING PROTEIN"/>
    <property type="match status" value="1"/>
</dbReference>
<gene>
    <name evidence="2" type="ORF">AB9Q04_01510</name>
</gene>
<proteinExistence type="predicted"/>
<protein>
    <submittedName>
        <fullName evidence="2">Macro domain-containing protein</fullName>
    </submittedName>
</protein>
<keyword evidence="3" id="KW-1185">Reference proteome</keyword>